<feature type="compositionally biased region" description="Polar residues" evidence="1">
    <location>
        <begin position="190"/>
        <end position="204"/>
    </location>
</feature>
<feature type="compositionally biased region" description="Pro residues" evidence="1">
    <location>
        <begin position="82"/>
        <end position="94"/>
    </location>
</feature>
<protein>
    <submittedName>
        <fullName evidence="2">Uncharacterized protein</fullName>
    </submittedName>
</protein>
<dbReference type="PANTHER" id="PTHR31343">
    <property type="entry name" value="T15D22.8"/>
    <property type="match status" value="1"/>
</dbReference>
<reference evidence="2" key="1">
    <citation type="submission" date="2022-05" db="EMBL/GenBank/DDBJ databases">
        <title>The Musa troglodytarum L. genome provides insights into the mechanism of non-climacteric behaviour and enrichment of carotenoids.</title>
        <authorList>
            <person name="Wang J."/>
        </authorList>
    </citation>
    <scope>NUCLEOTIDE SEQUENCE</scope>
    <source>
        <tissue evidence="2">Leaf</tissue>
    </source>
</reference>
<dbReference type="OrthoDB" id="1896065at2759"/>
<dbReference type="Pfam" id="PF05623">
    <property type="entry name" value="DUF789"/>
    <property type="match status" value="1"/>
</dbReference>
<proteinExistence type="predicted"/>
<dbReference type="AlphaFoldDB" id="A0A9E7EDG8"/>
<keyword evidence="3" id="KW-1185">Reference proteome</keyword>
<feature type="region of interest" description="Disordered" evidence="1">
    <location>
        <begin position="29"/>
        <end position="101"/>
    </location>
</feature>
<evidence type="ECO:0000256" key="1">
    <source>
        <dbReference type="SAM" id="MobiDB-lite"/>
    </source>
</evidence>
<feature type="region of interest" description="Disordered" evidence="1">
    <location>
        <begin position="377"/>
        <end position="413"/>
    </location>
</feature>
<dbReference type="InterPro" id="IPR008507">
    <property type="entry name" value="DUF789"/>
</dbReference>
<name>A0A9E7EDG8_9LILI</name>
<feature type="compositionally biased region" description="Basic and acidic residues" evidence="1">
    <location>
        <begin position="58"/>
        <end position="70"/>
    </location>
</feature>
<dbReference type="Proteomes" id="UP001055439">
    <property type="component" value="Chromosome 1"/>
</dbReference>
<evidence type="ECO:0000313" key="2">
    <source>
        <dbReference type="EMBL" id="URD74918.1"/>
    </source>
</evidence>
<dbReference type="EMBL" id="CP097502">
    <property type="protein sequence ID" value="URD74918.1"/>
    <property type="molecule type" value="Genomic_DNA"/>
</dbReference>
<feature type="compositionally biased region" description="Low complexity" evidence="1">
    <location>
        <begin position="386"/>
        <end position="406"/>
    </location>
</feature>
<feature type="region of interest" description="Disordered" evidence="1">
    <location>
        <begin position="190"/>
        <end position="238"/>
    </location>
</feature>
<accession>A0A9E7EDG8</accession>
<organism evidence="2 3">
    <name type="scientific">Musa troglodytarum</name>
    <name type="common">fe'i banana</name>
    <dbReference type="NCBI Taxonomy" id="320322"/>
    <lineage>
        <taxon>Eukaryota</taxon>
        <taxon>Viridiplantae</taxon>
        <taxon>Streptophyta</taxon>
        <taxon>Embryophyta</taxon>
        <taxon>Tracheophyta</taxon>
        <taxon>Spermatophyta</taxon>
        <taxon>Magnoliopsida</taxon>
        <taxon>Liliopsida</taxon>
        <taxon>Zingiberales</taxon>
        <taxon>Musaceae</taxon>
        <taxon>Musa</taxon>
    </lineage>
</organism>
<gene>
    <name evidence="2" type="ORF">MUK42_10183</name>
</gene>
<sequence>MVGSGGSSAARVSGIDRFYSPPAIRRKLELQKQQQQQKEVMSRIRPSVGATATAPEVKVVEDRFDRDDASLKLSVSTSSSPSPSPSPTPPPVSPTPVGNLDRLLESTTPIVPARYFSKASARGWRNGDEMESQPYFCLGDLWESFKEWSAYGAGVPLVLNGSDYVVQYYVPYLSAIQLYVDTGAATLRSGQSAEGNDGNNYLDTSSEGSSGSEENHIRETSSSLGTTGHIGQGGYVNDKNDVCQKPTLPVFEYYEKDPPHGREPLADKISVLANTFPYLKTYKSCDMLPCSWMSVAWYPIYRIPTGPTLKDLDACFLTFHSLATPRMHAGSCVESDSLLRNIIKGRMTELPQSRLHHLPHTFGPLLRLLAHGRRTFPLPSAPKGMPQQPLSPLSAAAPLSSSTAAPGAKDSSTPCLLIISPTLVGRSDPTLAPTTATTSP</sequence>
<dbReference type="PANTHER" id="PTHR31343:SF8">
    <property type="entry name" value="OS07G0246600 PROTEIN"/>
    <property type="match status" value="1"/>
</dbReference>
<evidence type="ECO:0000313" key="3">
    <source>
        <dbReference type="Proteomes" id="UP001055439"/>
    </source>
</evidence>